<name>A0A2G5DVT0_AQUCA</name>
<sequence>MSKNNKYVVHEGNKPGIYYSWPEARAQVEGYSGNCHEKVQPSGEAYSKPYVVTGGRKDGVYSSWRDAHAQVSGYSGGHVEKAKSFGEAESKFQASQGSSNSAKKGYYC</sequence>
<dbReference type="InterPro" id="IPR037056">
    <property type="entry name" value="RNase_H1_N_sf"/>
</dbReference>
<evidence type="ECO:0000313" key="4">
    <source>
        <dbReference type="Proteomes" id="UP000230069"/>
    </source>
</evidence>
<feature type="region of interest" description="Disordered" evidence="1">
    <location>
        <begin position="88"/>
        <end position="108"/>
    </location>
</feature>
<dbReference type="EMBL" id="KZ305031">
    <property type="protein sequence ID" value="PIA47610.1"/>
    <property type="molecule type" value="Genomic_DNA"/>
</dbReference>
<evidence type="ECO:0000259" key="2">
    <source>
        <dbReference type="Pfam" id="PF01693"/>
    </source>
</evidence>
<gene>
    <name evidence="3" type="ORF">AQUCO_01400323v1</name>
</gene>
<dbReference type="Gene3D" id="3.40.970.10">
    <property type="entry name" value="Ribonuclease H1, N-terminal domain"/>
    <property type="match status" value="2"/>
</dbReference>
<feature type="compositionally biased region" description="Polar residues" evidence="1">
    <location>
        <begin position="92"/>
        <end position="102"/>
    </location>
</feature>
<dbReference type="InterPro" id="IPR011320">
    <property type="entry name" value="RNase_H1_N"/>
</dbReference>
<organism evidence="3 4">
    <name type="scientific">Aquilegia coerulea</name>
    <name type="common">Rocky mountain columbine</name>
    <dbReference type="NCBI Taxonomy" id="218851"/>
    <lineage>
        <taxon>Eukaryota</taxon>
        <taxon>Viridiplantae</taxon>
        <taxon>Streptophyta</taxon>
        <taxon>Embryophyta</taxon>
        <taxon>Tracheophyta</taxon>
        <taxon>Spermatophyta</taxon>
        <taxon>Magnoliopsida</taxon>
        <taxon>Ranunculales</taxon>
        <taxon>Ranunculaceae</taxon>
        <taxon>Thalictroideae</taxon>
        <taxon>Aquilegia</taxon>
    </lineage>
</organism>
<dbReference type="InterPro" id="IPR009027">
    <property type="entry name" value="Ribosomal_bL9/RNase_H1_N"/>
</dbReference>
<reference evidence="3 4" key="1">
    <citation type="submission" date="2017-09" db="EMBL/GenBank/DDBJ databases">
        <title>WGS assembly of Aquilegia coerulea Goldsmith.</title>
        <authorList>
            <person name="Hodges S."/>
            <person name="Kramer E."/>
            <person name="Nordborg M."/>
            <person name="Tomkins J."/>
            <person name="Borevitz J."/>
            <person name="Derieg N."/>
            <person name="Yan J."/>
            <person name="Mihaltcheva S."/>
            <person name="Hayes R.D."/>
            <person name="Rokhsar D."/>
        </authorList>
    </citation>
    <scope>NUCLEOTIDE SEQUENCE [LARGE SCALE GENOMIC DNA]</scope>
    <source>
        <strain evidence="4">cv. Goldsmith</strain>
    </source>
</reference>
<dbReference type="Proteomes" id="UP000230069">
    <property type="component" value="Unassembled WGS sequence"/>
</dbReference>
<dbReference type="Pfam" id="PF01693">
    <property type="entry name" value="Cauli_VI"/>
    <property type="match status" value="2"/>
</dbReference>
<keyword evidence="4" id="KW-1185">Reference proteome</keyword>
<dbReference type="EMBL" id="KZ305031">
    <property type="protein sequence ID" value="PIA47609.1"/>
    <property type="molecule type" value="Genomic_DNA"/>
</dbReference>
<feature type="domain" description="Ribonuclease H1 N-terminal" evidence="2">
    <location>
        <begin position="50"/>
        <end position="89"/>
    </location>
</feature>
<dbReference type="SUPFAM" id="SSF55658">
    <property type="entry name" value="L9 N-domain-like"/>
    <property type="match status" value="2"/>
</dbReference>
<proteinExistence type="predicted"/>
<feature type="domain" description="Ribonuclease H1 N-terminal" evidence="2">
    <location>
        <begin position="7"/>
        <end position="38"/>
    </location>
</feature>
<protein>
    <recommendedName>
        <fullName evidence="2">Ribonuclease H1 N-terminal domain-containing protein</fullName>
    </recommendedName>
</protein>
<evidence type="ECO:0000256" key="1">
    <source>
        <dbReference type="SAM" id="MobiDB-lite"/>
    </source>
</evidence>
<dbReference type="OrthoDB" id="1922118at2759"/>
<dbReference type="AlphaFoldDB" id="A0A2G5DVT0"/>
<accession>A0A2G5DVT0</accession>
<evidence type="ECO:0000313" key="3">
    <source>
        <dbReference type="EMBL" id="PIA47610.1"/>
    </source>
</evidence>